<evidence type="ECO:0000313" key="3">
    <source>
        <dbReference type="Proteomes" id="UP000029095"/>
    </source>
</evidence>
<organism evidence="2 3">
    <name type="scientific">Streptomyces mutabilis</name>
    <dbReference type="NCBI Taxonomy" id="67332"/>
    <lineage>
        <taxon>Bacteria</taxon>
        <taxon>Bacillati</taxon>
        <taxon>Actinomycetota</taxon>
        <taxon>Actinomycetes</taxon>
        <taxon>Kitasatosporales</taxon>
        <taxon>Streptomycetaceae</taxon>
        <taxon>Streptomyces</taxon>
    </lineage>
</organism>
<feature type="compositionally biased region" description="Low complexity" evidence="1">
    <location>
        <begin position="28"/>
        <end position="50"/>
    </location>
</feature>
<dbReference type="Proteomes" id="UP000029095">
    <property type="component" value="Unassembled WGS sequence"/>
</dbReference>
<name>A0A086MWH2_9ACTN</name>
<dbReference type="HOGENOM" id="CLU_2774217_0_0_11"/>
<reference evidence="2 3" key="1">
    <citation type="submission" date="2014-05" db="EMBL/GenBank/DDBJ databases">
        <title>Complete genome sequence of the Streptomyces mutabilis TRM45540.</title>
        <authorList>
            <person name="Luo X."/>
            <person name="Zhang L."/>
        </authorList>
    </citation>
    <scope>NUCLEOTIDE SEQUENCE [LARGE SCALE GENOMIC DNA]</scope>
    <source>
        <strain evidence="2 3">TRM45540</strain>
    </source>
</reference>
<keyword evidence="3" id="KW-1185">Reference proteome</keyword>
<gene>
    <name evidence="2" type="ORF">FM21_20670</name>
</gene>
<protein>
    <submittedName>
        <fullName evidence="2">Uncharacterized protein</fullName>
    </submittedName>
</protein>
<evidence type="ECO:0000256" key="1">
    <source>
        <dbReference type="SAM" id="MobiDB-lite"/>
    </source>
</evidence>
<feature type="region of interest" description="Disordered" evidence="1">
    <location>
        <begin position="1"/>
        <end position="69"/>
    </location>
</feature>
<evidence type="ECO:0000313" key="2">
    <source>
        <dbReference type="EMBL" id="KFG73240.1"/>
    </source>
</evidence>
<comment type="caution">
    <text evidence="2">The sequence shown here is derived from an EMBL/GenBank/DDBJ whole genome shotgun (WGS) entry which is preliminary data.</text>
</comment>
<feature type="compositionally biased region" description="Polar residues" evidence="1">
    <location>
        <begin position="1"/>
        <end position="13"/>
    </location>
</feature>
<sequence length="69" mass="6903">MRQRSLASRTSVARGTPEGRFDSQNWTGSVSAAGHSASSQHSGSSGPSVVLAGLASGRPDTQGHGGRPG</sequence>
<accession>A0A086MWH2</accession>
<proteinExistence type="predicted"/>
<dbReference type="AlphaFoldDB" id="A0A086MWH2"/>
<dbReference type="EMBL" id="JNFQ01000002">
    <property type="protein sequence ID" value="KFG73240.1"/>
    <property type="molecule type" value="Genomic_DNA"/>
</dbReference>